<dbReference type="EMBL" id="LWCA01000534">
    <property type="protein sequence ID" value="OAF67994.1"/>
    <property type="molecule type" value="Genomic_DNA"/>
</dbReference>
<evidence type="ECO:0000256" key="3">
    <source>
        <dbReference type="ARBA" id="ARBA00022692"/>
    </source>
</evidence>
<feature type="transmembrane region" description="Helical" evidence="7">
    <location>
        <begin position="145"/>
        <end position="169"/>
    </location>
</feature>
<keyword evidence="5 7" id="KW-0472">Membrane</keyword>
<dbReference type="OrthoDB" id="7663182at2759"/>
<evidence type="ECO:0000256" key="7">
    <source>
        <dbReference type="SAM" id="Phobius"/>
    </source>
</evidence>
<evidence type="ECO:0000256" key="6">
    <source>
        <dbReference type="ARBA" id="ARBA00023315"/>
    </source>
</evidence>
<dbReference type="PANTHER" id="PTHR13906:SF4">
    <property type="entry name" value="LYSOPHOSPHOLIPID ACYLTRANSFERASE 6"/>
    <property type="match status" value="1"/>
</dbReference>
<evidence type="ECO:0000256" key="4">
    <source>
        <dbReference type="ARBA" id="ARBA00022989"/>
    </source>
</evidence>
<feature type="transmembrane region" description="Helical" evidence="7">
    <location>
        <begin position="356"/>
        <end position="376"/>
    </location>
</feature>
<name>A0A177B3K8_9BILA</name>
<sequence>MMMHFTTNIRFKDLIRYGGILGSGVQMLSTVSHISPNLGKIMEKVDSKSNTEPKESLAESDSNLMSTFSQVFYFHTSLAGMFGSPVYNYREYLQLIKPSRIYISFKNIFKIIVYVVSANVIYKYVGSIDDKFKILNNNVSLKESFLQLILYSSLLSLYFQLIITTSCIFSEIVINASGIPTNKSNQTTWIHGMDFCNLSCKNSLRTMMRAWNMSIQLWIYRCFYLKFNLNKINKSYALALVIIFNVLWHGFYMMYAVAAFIFVACVCIQDYIISTFILYERHFTKDSTHINGHSDLKYMFECIQGVRIGRFGVNLFFNIFMWILTHLTMHFLFICISTDNNTIIWNFWKCLYFYPIFIWIFLYIITKFITIIYPIINKSQCEIH</sequence>
<evidence type="ECO:0000256" key="1">
    <source>
        <dbReference type="ARBA" id="ARBA00004141"/>
    </source>
</evidence>
<dbReference type="Pfam" id="PF03062">
    <property type="entry name" value="MBOAT"/>
    <property type="match status" value="1"/>
</dbReference>
<feature type="transmembrane region" description="Helical" evidence="7">
    <location>
        <begin position="235"/>
        <end position="251"/>
    </location>
</feature>
<dbReference type="InterPro" id="IPR004299">
    <property type="entry name" value="MBOAT_fam"/>
</dbReference>
<feature type="transmembrane region" description="Helical" evidence="7">
    <location>
        <begin position="315"/>
        <end position="336"/>
    </location>
</feature>
<evidence type="ECO:0000256" key="2">
    <source>
        <dbReference type="ARBA" id="ARBA00022679"/>
    </source>
</evidence>
<reference evidence="8 9" key="1">
    <citation type="submission" date="2016-04" db="EMBL/GenBank/DDBJ databases">
        <title>The genome of Intoshia linei affirms orthonectids as highly simplified spiralians.</title>
        <authorList>
            <person name="Mikhailov K.V."/>
            <person name="Slusarev G.S."/>
            <person name="Nikitin M.A."/>
            <person name="Logacheva M.D."/>
            <person name="Penin A."/>
            <person name="Aleoshin V."/>
            <person name="Panchin Y.V."/>
        </authorList>
    </citation>
    <scope>NUCLEOTIDE SEQUENCE [LARGE SCALE GENOMIC DNA]</scope>
    <source>
        <strain evidence="8">Intl2013</strain>
        <tissue evidence="8">Whole animal</tissue>
    </source>
</reference>
<organism evidence="8 9">
    <name type="scientific">Intoshia linei</name>
    <dbReference type="NCBI Taxonomy" id="1819745"/>
    <lineage>
        <taxon>Eukaryota</taxon>
        <taxon>Metazoa</taxon>
        <taxon>Spiralia</taxon>
        <taxon>Lophotrochozoa</taxon>
        <taxon>Mesozoa</taxon>
        <taxon>Orthonectida</taxon>
        <taxon>Rhopaluridae</taxon>
        <taxon>Intoshia</taxon>
    </lineage>
</organism>
<dbReference type="AlphaFoldDB" id="A0A177B3K8"/>
<evidence type="ECO:0000313" key="8">
    <source>
        <dbReference type="EMBL" id="OAF67994.1"/>
    </source>
</evidence>
<dbReference type="Proteomes" id="UP000078046">
    <property type="component" value="Unassembled WGS sequence"/>
</dbReference>
<protein>
    <submittedName>
        <fullName evidence="8">Uncharacterized protein</fullName>
    </submittedName>
</protein>
<dbReference type="GO" id="GO:0030258">
    <property type="term" value="P:lipid modification"/>
    <property type="evidence" value="ECO:0007669"/>
    <property type="project" value="TreeGrafter"/>
</dbReference>
<keyword evidence="6" id="KW-0012">Acyltransferase</keyword>
<dbReference type="GO" id="GO:0016746">
    <property type="term" value="F:acyltransferase activity"/>
    <property type="evidence" value="ECO:0007669"/>
    <property type="project" value="UniProtKB-KW"/>
</dbReference>
<feature type="transmembrane region" description="Helical" evidence="7">
    <location>
        <begin position="257"/>
        <end position="279"/>
    </location>
</feature>
<dbReference type="PANTHER" id="PTHR13906">
    <property type="entry name" value="PORCUPINE"/>
    <property type="match status" value="1"/>
</dbReference>
<comment type="caution">
    <text evidence="8">The sequence shown here is derived from an EMBL/GenBank/DDBJ whole genome shotgun (WGS) entry which is preliminary data.</text>
</comment>
<gene>
    <name evidence="8" type="ORF">A3Q56_04273</name>
</gene>
<keyword evidence="9" id="KW-1185">Reference proteome</keyword>
<comment type="subcellular location">
    <subcellularLocation>
        <location evidence="1">Membrane</location>
        <topology evidence="1">Multi-pass membrane protein</topology>
    </subcellularLocation>
</comment>
<feature type="transmembrane region" description="Helical" evidence="7">
    <location>
        <begin position="107"/>
        <end position="125"/>
    </location>
</feature>
<proteinExistence type="predicted"/>
<evidence type="ECO:0000256" key="5">
    <source>
        <dbReference type="ARBA" id="ARBA00023136"/>
    </source>
</evidence>
<keyword evidence="2" id="KW-0808">Transferase</keyword>
<keyword evidence="3 7" id="KW-0812">Transmembrane</keyword>
<accession>A0A177B3K8</accession>
<keyword evidence="4 7" id="KW-1133">Transmembrane helix</keyword>
<dbReference type="InterPro" id="IPR049941">
    <property type="entry name" value="LPLAT_7/PORCN-like"/>
</dbReference>
<evidence type="ECO:0000313" key="9">
    <source>
        <dbReference type="Proteomes" id="UP000078046"/>
    </source>
</evidence>
<dbReference type="GO" id="GO:0016020">
    <property type="term" value="C:membrane"/>
    <property type="evidence" value="ECO:0007669"/>
    <property type="project" value="UniProtKB-SubCell"/>
</dbReference>